<evidence type="ECO:0000256" key="7">
    <source>
        <dbReference type="ARBA" id="ARBA00023157"/>
    </source>
</evidence>
<dbReference type="SUPFAM" id="SSF54403">
    <property type="entry name" value="Cystatin/monellin"/>
    <property type="match status" value="1"/>
</dbReference>
<protein>
    <recommendedName>
        <fullName evidence="2">Retinoic acid receptor responder protein 2</fullName>
    </recommendedName>
    <alternativeName>
        <fullName evidence="9">Chemerin</fullName>
    </alternativeName>
</protein>
<dbReference type="GO" id="GO:0005102">
    <property type="term" value="F:signaling receptor binding"/>
    <property type="evidence" value="ECO:0007669"/>
    <property type="project" value="InterPro"/>
</dbReference>
<dbReference type="InterPro" id="IPR046350">
    <property type="entry name" value="Cystatin_sf"/>
</dbReference>
<evidence type="ECO:0000256" key="4">
    <source>
        <dbReference type="ARBA" id="ARBA00022525"/>
    </source>
</evidence>
<dbReference type="Gene3D" id="3.10.450.10">
    <property type="match status" value="1"/>
</dbReference>
<evidence type="ECO:0000256" key="6">
    <source>
        <dbReference type="ARBA" id="ARBA00022782"/>
    </source>
</evidence>
<evidence type="ECO:0000256" key="8">
    <source>
        <dbReference type="ARBA" id="ARBA00023198"/>
    </source>
</evidence>
<dbReference type="EMBL" id="JANPWB010000014">
    <property type="protein sequence ID" value="KAJ1098727.1"/>
    <property type="molecule type" value="Genomic_DNA"/>
</dbReference>
<evidence type="ECO:0000256" key="5">
    <source>
        <dbReference type="ARBA" id="ARBA00022729"/>
    </source>
</evidence>
<evidence type="ECO:0000256" key="10">
    <source>
        <dbReference type="SAM" id="SignalP"/>
    </source>
</evidence>
<dbReference type="GO" id="GO:0006954">
    <property type="term" value="P:inflammatory response"/>
    <property type="evidence" value="ECO:0007669"/>
    <property type="project" value="UniProtKB-KW"/>
</dbReference>
<keyword evidence="8" id="KW-0395">Inflammatory response</keyword>
<dbReference type="GO" id="GO:0045087">
    <property type="term" value="P:innate immune response"/>
    <property type="evidence" value="ECO:0007669"/>
    <property type="project" value="TreeGrafter"/>
</dbReference>
<keyword evidence="5 10" id="KW-0732">Signal</keyword>
<name>A0AAV7M575_PLEWA</name>
<evidence type="ECO:0000256" key="2">
    <source>
        <dbReference type="ARBA" id="ARBA00018808"/>
    </source>
</evidence>
<feature type="signal peptide" evidence="10">
    <location>
        <begin position="1"/>
        <end position="19"/>
    </location>
</feature>
<keyword evidence="3" id="KW-0145">Chemotaxis</keyword>
<gene>
    <name evidence="11" type="ORF">NDU88_003834</name>
</gene>
<dbReference type="GO" id="GO:0006935">
    <property type="term" value="P:chemotaxis"/>
    <property type="evidence" value="ECO:0007669"/>
    <property type="project" value="UniProtKB-KW"/>
</dbReference>
<dbReference type="GO" id="GO:0030154">
    <property type="term" value="P:cell differentiation"/>
    <property type="evidence" value="ECO:0007669"/>
    <property type="project" value="UniProtKB-KW"/>
</dbReference>
<accession>A0AAV7M575</accession>
<evidence type="ECO:0000256" key="1">
    <source>
        <dbReference type="ARBA" id="ARBA00004613"/>
    </source>
</evidence>
<dbReference type="GO" id="GO:0050994">
    <property type="term" value="P:regulation of lipid catabolic process"/>
    <property type="evidence" value="ECO:0007669"/>
    <property type="project" value="InterPro"/>
</dbReference>
<dbReference type="GO" id="GO:0005615">
    <property type="term" value="C:extracellular space"/>
    <property type="evidence" value="ECO:0007669"/>
    <property type="project" value="TreeGrafter"/>
</dbReference>
<keyword evidence="12" id="KW-1185">Reference proteome</keyword>
<dbReference type="PANTHER" id="PTHR15106">
    <property type="entry name" value="RETINOIC ACID RECEPTOR RESPONDER PROTEIN 2"/>
    <property type="match status" value="1"/>
</dbReference>
<feature type="chain" id="PRO_5043406501" description="Retinoic acid receptor responder protein 2" evidence="10">
    <location>
        <begin position="20"/>
        <end position="182"/>
    </location>
</feature>
<dbReference type="PANTHER" id="PTHR15106:SF2">
    <property type="entry name" value="RETINOIC ACID RECEPTOR RESPONDER PROTEIN 2"/>
    <property type="match status" value="1"/>
</dbReference>
<evidence type="ECO:0000256" key="9">
    <source>
        <dbReference type="ARBA" id="ARBA00032785"/>
    </source>
</evidence>
<dbReference type="GO" id="GO:0050921">
    <property type="term" value="P:positive regulation of chemotaxis"/>
    <property type="evidence" value="ECO:0007669"/>
    <property type="project" value="TreeGrafter"/>
</dbReference>
<keyword evidence="4" id="KW-0964">Secreted</keyword>
<sequence length="182" mass="21038">MKKLLLALWLTTLAITAKSDPLGLSELERKTLDTVVEEFNWKPGQKYAHKPVAVQSREEKSSTFKLQRKETFQNSQVTYEVVSEGAIVTLEFTIKPTSCKKEGFRPEKCSYRRFGRIQSCFACFKYEDANSQPLGQFWDCVPTRTPSLERRQQQQQKCEGVKRETTEHMIGQFSFLKSAPQE</sequence>
<evidence type="ECO:0000313" key="11">
    <source>
        <dbReference type="EMBL" id="KAJ1098727.1"/>
    </source>
</evidence>
<organism evidence="11 12">
    <name type="scientific">Pleurodeles waltl</name>
    <name type="common">Iberian ribbed newt</name>
    <dbReference type="NCBI Taxonomy" id="8319"/>
    <lineage>
        <taxon>Eukaryota</taxon>
        <taxon>Metazoa</taxon>
        <taxon>Chordata</taxon>
        <taxon>Craniata</taxon>
        <taxon>Vertebrata</taxon>
        <taxon>Euteleostomi</taxon>
        <taxon>Amphibia</taxon>
        <taxon>Batrachia</taxon>
        <taxon>Caudata</taxon>
        <taxon>Salamandroidea</taxon>
        <taxon>Salamandridae</taxon>
        <taxon>Pleurodelinae</taxon>
        <taxon>Pleurodeles</taxon>
    </lineage>
</organism>
<comment type="subcellular location">
    <subcellularLocation>
        <location evidence="1">Secreted</location>
    </subcellularLocation>
</comment>
<evidence type="ECO:0000256" key="3">
    <source>
        <dbReference type="ARBA" id="ARBA00022500"/>
    </source>
</evidence>
<comment type="caution">
    <text evidence="11">The sequence shown here is derived from an EMBL/GenBank/DDBJ whole genome shotgun (WGS) entry which is preliminary data.</text>
</comment>
<keyword evidence="6" id="KW-0221">Differentiation</keyword>
<evidence type="ECO:0000313" key="12">
    <source>
        <dbReference type="Proteomes" id="UP001066276"/>
    </source>
</evidence>
<reference evidence="11" key="1">
    <citation type="journal article" date="2022" name="bioRxiv">
        <title>Sequencing and chromosome-scale assembly of the giantPleurodeles waltlgenome.</title>
        <authorList>
            <person name="Brown T."/>
            <person name="Elewa A."/>
            <person name="Iarovenko S."/>
            <person name="Subramanian E."/>
            <person name="Araus A.J."/>
            <person name="Petzold A."/>
            <person name="Susuki M."/>
            <person name="Suzuki K.-i.T."/>
            <person name="Hayashi T."/>
            <person name="Toyoda A."/>
            <person name="Oliveira C."/>
            <person name="Osipova E."/>
            <person name="Leigh N.D."/>
            <person name="Simon A."/>
            <person name="Yun M.H."/>
        </authorList>
    </citation>
    <scope>NUCLEOTIDE SEQUENCE</scope>
    <source>
        <strain evidence="11">20211129_DDA</strain>
        <tissue evidence="11">Liver</tissue>
    </source>
</reference>
<dbReference type="AlphaFoldDB" id="A0AAV7M575"/>
<proteinExistence type="predicted"/>
<dbReference type="Proteomes" id="UP001066276">
    <property type="component" value="Chromosome 10"/>
</dbReference>
<dbReference type="GO" id="GO:0031012">
    <property type="term" value="C:extracellular matrix"/>
    <property type="evidence" value="ECO:0007669"/>
    <property type="project" value="TreeGrafter"/>
</dbReference>
<keyword evidence="7" id="KW-1015">Disulfide bond</keyword>
<dbReference type="InterPro" id="IPR029562">
    <property type="entry name" value="Chemerin"/>
</dbReference>